<gene>
    <name evidence="1" type="ORF">D623_10008204</name>
</gene>
<name>S7P9T8_MYOBR</name>
<sequence>MELDEEFGKRLQETDNKAQVPQAHHLANVLDFLKEPGLEAGLQDGAELLCVCLRAAEKWER</sequence>
<evidence type="ECO:0000313" key="2">
    <source>
        <dbReference type="Proteomes" id="UP000052978"/>
    </source>
</evidence>
<dbReference type="Proteomes" id="UP000052978">
    <property type="component" value="Unassembled WGS sequence"/>
</dbReference>
<keyword evidence="2" id="KW-1185">Reference proteome</keyword>
<dbReference type="AlphaFoldDB" id="S7P9T8"/>
<evidence type="ECO:0000313" key="1">
    <source>
        <dbReference type="EMBL" id="EPQ04397.1"/>
    </source>
</evidence>
<protein>
    <submittedName>
        <fullName evidence="1">Uncharacterized protein</fullName>
    </submittedName>
</protein>
<proteinExistence type="predicted"/>
<accession>S7P9T8</accession>
<reference evidence="1 2" key="1">
    <citation type="journal article" date="2013" name="Nat. Commun.">
        <title>Genome analysis reveals insights into physiology and longevity of the Brandt's bat Myotis brandtii.</title>
        <authorList>
            <person name="Seim I."/>
            <person name="Fang X."/>
            <person name="Xiong Z."/>
            <person name="Lobanov A.V."/>
            <person name="Huang Z."/>
            <person name="Ma S."/>
            <person name="Feng Y."/>
            <person name="Turanov A.A."/>
            <person name="Zhu Y."/>
            <person name="Lenz T.L."/>
            <person name="Gerashchenko M.V."/>
            <person name="Fan D."/>
            <person name="Hee Yim S."/>
            <person name="Yao X."/>
            <person name="Jordan D."/>
            <person name="Xiong Y."/>
            <person name="Ma Y."/>
            <person name="Lyapunov A.N."/>
            <person name="Chen G."/>
            <person name="Kulakova O.I."/>
            <person name="Sun Y."/>
            <person name="Lee S.G."/>
            <person name="Bronson R.T."/>
            <person name="Moskalev A.A."/>
            <person name="Sunyaev S.R."/>
            <person name="Zhang G."/>
            <person name="Krogh A."/>
            <person name="Wang J."/>
            <person name="Gladyshev V.N."/>
        </authorList>
    </citation>
    <scope>NUCLEOTIDE SEQUENCE [LARGE SCALE GENOMIC DNA]</scope>
</reference>
<organism evidence="1 2">
    <name type="scientific">Myotis brandtii</name>
    <name type="common">Brandt's bat</name>
    <dbReference type="NCBI Taxonomy" id="109478"/>
    <lineage>
        <taxon>Eukaryota</taxon>
        <taxon>Metazoa</taxon>
        <taxon>Chordata</taxon>
        <taxon>Craniata</taxon>
        <taxon>Vertebrata</taxon>
        <taxon>Euteleostomi</taxon>
        <taxon>Mammalia</taxon>
        <taxon>Eutheria</taxon>
        <taxon>Laurasiatheria</taxon>
        <taxon>Chiroptera</taxon>
        <taxon>Yangochiroptera</taxon>
        <taxon>Vespertilionidae</taxon>
        <taxon>Myotis</taxon>
    </lineage>
</organism>
<dbReference type="EMBL" id="KE161543">
    <property type="protein sequence ID" value="EPQ04397.1"/>
    <property type="molecule type" value="Genomic_DNA"/>
</dbReference>